<feature type="coiled-coil region" evidence="1">
    <location>
        <begin position="512"/>
        <end position="624"/>
    </location>
</feature>
<reference evidence="2" key="1">
    <citation type="submission" date="2020-06" db="EMBL/GenBank/DDBJ databases">
        <title>A novel thermopfilic bacterium from Erzurum, Turkey.</title>
        <authorList>
            <person name="Adiguzel A."/>
            <person name="Ay H."/>
            <person name="Baltaci M.O."/>
        </authorList>
    </citation>
    <scope>NUCLEOTIDE SEQUENCE</scope>
    <source>
        <strain evidence="2">P2</strain>
    </source>
</reference>
<accession>A0A8J8GGG1</accession>
<feature type="coiled-coil region" evidence="1">
    <location>
        <begin position="751"/>
        <end position="907"/>
    </location>
</feature>
<feature type="coiled-coil region" evidence="1">
    <location>
        <begin position="1028"/>
        <end position="1103"/>
    </location>
</feature>
<keyword evidence="3" id="KW-1185">Reference proteome</keyword>
<evidence type="ECO:0000313" key="2">
    <source>
        <dbReference type="EMBL" id="NSL51875.1"/>
    </source>
</evidence>
<feature type="coiled-coil region" evidence="1">
    <location>
        <begin position="955"/>
        <end position="996"/>
    </location>
</feature>
<protein>
    <recommendedName>
        <fullName evidence="4">Chromosome segregation ATPase</fullName>
    </recommendedName>
</protein>
<gene>
    <name evidence="2" type="ORF">HR057_08940</name>
</gene>
<comment type="caution">
    <text evidence="2">The sequence shown here is derived from an EMBL/GenBank/DDBJ whole genome shotgun (WGS) entry which is preliminary data.</text>
</comment>
<keyword evidence="1" id="KW-0175">Coiled coil</keyword>
<dbReference type="Proteomes" id="UP000625804">
    <property type="component" value="Unassembled WGS sequence"/>
</dbReference>
<dbReference type="EMBL" id="JABTTE010000010">
    <property type="protein sequence ID" value="NSL51875.1"/>
    <property type="molecule type" value="Genomic_DNA"/>
</dbReference>
<dbReference type="RefSeq" id="WP_173731083.1">
    <property type="nucleotide sequence ID" value="NZ_JABTTE010000010.1"/>
</dbReference>
<name>A0A8J8GGG1_9BACI</name>
<evidence type="ECO:0008006" key="4">
    <source>
        <dbReference type="Google" id="ProtNLM"/>
    </source>
</evidence>
<evidence type="ECO:0000256" key="1">
    <source>
        <dbReference type="SAM" id="Coils"/>
    </source>
</evidence>
<evidence type="ECO:0000313" key="3">
    <source>
        <dbReference type="Proteomes" id="UP000625804"/>
    </source>
</evidence>
<proteinExistence type="predicted"/>
<sequence>MPRIEKVRITGVQYDKMRKHYENTIFDFINEEDPQHTLLTLVNGGGKGMLLQLIFQTMMPLTTWGKNGENHIDALFYNEKRQFVPYTFHVAIEWRLDTEPTEWLVSGICITSERKVGQDTEEAETEPQYFLYTSKYQKPANWSIDTLPLYDEEKKQAVSFEEWDSWLKKHKNEFQYYPKSKLSAYHKYLSSYGIEKNEWRHMREINRDEGGIEHYFKKGLDNFGLFHNLIIPEISHYLEEEQEENLMKIFRDNFIIFERLPKLLERENIYELLKEKLLIIQDELNKGLLIETSRKEHYEYANYLYFAMEEKLNSLRFEEDKWKEENEKTVSLQKEALWEKDNLEYAKQCKEHHEASEQLKEIEENVAAIKEKLETYTLEKNELEIDIKFLEYLFVTKELEAIDKQISKLENEENLHDEKTQIQQMKEQLESIWEAVEKELQREVDRFETLKQSYQKNLHLLENQIAIDEKEISDLKLNMKKYTDFIKTHNEKARRMEQQYGDIVNRNPEFVVNKKNNDLKEVENKMNVLKQQEEALIQKQREYSRLEGELVSEKKTILDKQEEAKKQREKRQKEEQHFHKEWCKFLHEDIPYQTYTTEKLNSVESELREELARLQSADERLKKDFWNHQLDTMLVNDHYWIPNNDIRKVVEQLEELGVHAMYGTELINELSEEDRATYIDRFPLLPYGVVIHEREWEQRVDEYAFQHMLSHSAVPIFIRERMNEDVLYAFEVPREKGIEMAFDKEKWIRWKGQLEEKTENFKRELEKLENRIKTTNELLEKLKQLKISTIDEMLAMEETLHQKLMELVAKENELKEENTRLAEKQKQLANELKELHQQRDQLNVELPELKTWVKEHEKYNEYKELKAETNKKLLRLEKQVQESRLKLKGVKEELDSWEKSFEKWKIRCEFEINALKDELPSIRFPESKEITKEDIEAPQLDETLFNEMKPILKQIFFLRQKINNANNQLTELRADRKHQQSEQQKLEERLNKFSSNWKEREYPSLPKQILVEHLQTKEKYIKETELVLRQEEGKFSRLQGKLEQLDKNKQNLEKRILDEHNRPAEDWFLLDLEEKEKSIKERLDKIARDLQDQNKILEDISKRGRLLMKQQDILKSHISLLKQVGEIPVQVKEKIQNNPEQAVHQWIGKKNELNKSKEDFNSQYNEYLKGLRETLQYEKMDESLRNRMNQLIPQLESESLDTIIQIVESVIVFIQNELILLKKDKQKQEEAQELWLDRAVFRVLTILQSIKRMVDRMKIKNKEGHLFPLVKIERIHEIISTEEEEFRRLLREHFIKTIKILLETGETIENITDAKLKQYMSDSQLVLVSLRNRYPTLSIYKPQTTNAFLYEKPRNHHYTSWETLNKGCKIEAKGSGGQVLAARTIVMMMIMTFKRQENNSNWSVLITDNPFGQAVSAHILDPIFSIADTLKFQWIVLAPPELIKLDVSRRFPVYWKLELKQHHHGEVIKEVLQHGGRTFEDVEWTLF</sequence>
<organism evidence="2 3">
    <name type="scientific">Calidifontibacillus erzurumensis</name>
    <dbReference type="NCBI Taxonomy" id="2741433"/>
    <lineage>
        <taxon>Bacteria</taxon>
        <taxon>Bacillati</taxon>
        <taxon>Bacillota</taxon>
        <taxon>Bacilli</taxon>
        <taxon>Bacillales</taxon>
        <taxon>Bacillaceae</taxon>
        <taxon>Calidifontibacillus/Schinkia group</taxon>
        <taxon>Calidifontibacillus</taxon>
    </lineage>
</organism>
<feature type="coiled-coil region" evidence="1">
    <location>
        <begin position="345"/>
        <end position="478"/>
    </location>
</feature>